<dbReference type="InterPro" id="IPR022742">
    <property type="entry name" value="Hydrolase_4"/>
</dbReference>
<organism evidence="2 3">
    <name type="scientific">Leptobacterium flavescens</name>
    <dbReference type="NCBI Taxonomy" id="472055"/>
    <lineage>
        <taxon>Bacteria</taxon>
        <taxon>Pseudomonadati</taxon>
        <taxon>Bacteroidota</taxon>
        <taxon>Flavobacteriia</taxon>
        <taxon>Flavobacteriales</taxon>
        <taxon>Flavobacteriaceae</taxon>
        <taxon>Leptobacterium</taxon>
    </lineage>
</organism>
<keyword evidence="3" id="KW-1185">Reference proteome</keyword>
<evidence type="ECO:0000259" key="1">
    <source>
        <dbReference type="Pfam" id="PF12146"/>
    </source>
</evidence>
<dbReference type="AlphaFoldDB" id="A0A6P0UNF3"/>
<dbReference type="PANTHER" id="PTHR12277:SF81">
    <property type="entry name" value="PROTEIN ABHD13"/>
    <property type="match status" value="1"/>
</dbReference>
<evidence type="ECO:0000313" key="2">
    <source>
        <dbReference type="EMBL" id="NER13418.1"/>
    </source>
</evidence>
<dbReference type="Proteomes" id="UP000468581">
    <property type="component" value="Unassembled WGS sequence"/>
</dbReference>
<proteinExistence type="predicted"/>
<accession>A0A6P0UNF3</accession>
<dbReference type="GO" id="GO:0016787">
    <property type="term" value="F:hydrolase activity"/>
    <property type="evidence" value="ECO:0007669"/>
    <property type="project" value="UniProtKB-KW"/>
</dbReference>
<feature type="domain" description="Serine aminopeptidase S33" evidence="1">
    <location>
        <begin position="3"/>
        <end position="104"/>
    </location>
</feature>
<dbReference type="Pfam" id="PF12146">
    <property type="entry name" value="Hydrolase_4"/>
    <property type="match status" value="1"/>
</dbReference>
<comment type="caution">
    <text evidence="2">The sequence shown here is derived from an EMBL/GenBank/DDBJ whole genome shotgun (WGS) entry which is preliminary data.</text>
</comment>
<dbReference type="SUPFAM" id="SSF53474">
    <property type="entry name" value="alpha/beta-Hydrolases"/>
    <property type="match status" value="1"/>
</dbReference>
<evidence type="ECO:0000313" key="3">
    <source>
        <dbReference type="Proteomes" id="UP000468581"/>
    </source>
</evidence>
<protein>
    <submittedName>
        <fullName evidence="2">Alpha/beta fold hydrolase</fullName>
    </submittedName>
</protein>
<dbReference type="Gene3D" id="3.40.50.1820">
    <property type="entry name" value="alpha/beta hydrolase"/>
    <property type="match status" value="1"/>
</dbReference>
<keyword evidence="2" id="KW-0378">Hydrolase</keyword>
<dbReference type="PANTHER" id="PTHR12277">
    <property type="entry name" value="ALPHA/BETA HYDROLASE DOMAIN-CONTAINING PROTEIN"/>
    <property type="match status" value="1"/>
</dbReference>
<dbReference type="InterPro" id="IPR029058">
    <property type="entry name" value="AB_hydrolase_fold"/>
</dbReference>
<dbReference type="EMBL" id="JAABOO010000002">
    <property type="protein sequence ID" value="NER13418.1"/>
    <property type="molecule type" value="Genomic_DNA"/>
</dbReference>
<name>A0A6P0UNF3_9FLAO</name>
<reference evidence="2 3" key="1">
    <citation type="submission" date="2020-01" db="EMBL/GenBank/DDBJ databases">
        <title>Leptobacterium flavescens.</title>
        <authorList>
            <person name="Wang G."/>
        </authorList>
    </citation>
    <scope>NUCLEOTIDE SEQUENCE [LARGE SCALE GENOMIC DNA]</scope>
    <source>
        <strain evidence="2 3">KCTC 22160</strain>
    </source>
</reference>
<gene>
    <name evidence="2" type="ORF">GWK08_08225</name>
</gene>
<sequence>MYFHGNARSLNYWGSWAEELSTRYNYDVIIWDYRGYGKSNGKREFEQMLDDGLLFYDYAKSKMSEDKIIVFGRSLGGAFATHVAKQNTVGGLILESTFTNIEEVINRKYWFLPTSVLLKYPFQSDKNIGSINTDTFILHGNKDDLIPYDMSKELFEASPAKNKKIYTVDGGGHNNLRGFEAYYQALDEIIKEQGMPQN</sequence>